<sequence>MQRMVTDIQRGILENELLNWEFLDEMAENIAKCNGLKPLVISSPEESKIVKTSTPAVYVFRIVEGDPMVALNMYKKFRDNHHAIDSQIEKYNLTSITKDASPNEVFYVGKVRSNLYLRMLNHWQSNSARTGSLHLRRWTEEKIRFEADIYQLPERFPLLADILENEFKLQLTPAVGSRT</sequence>
<organism evidence="1">
    <name type="scientific">Sulfitobacter sp. TCYB15</name>
    <dbReference type="NCBI Taxonomy" id="3229275"/>
    <lineage>
        <taxon>Bacteria</taxon>
        <taxon>Pseudomonadati</taxon>
        <taxon>Pseudomonadota</taxon>
        <taxon>Alphaproteobacteria</taxon>
        <taxon>Rhodobacterales</taxon>
        <taxon>Roseobacteraceae</taxon>
        <taxon>Sulfitobacter</taxon>
    </lineage>
</organism>
<dbReference type="AlphaFoldDB" id="A0AAU8C5G9"/>
<dbReference type="RefSeq" id="WP_340271428.1">
    <property type="nucleotide sequence ID" value="NZ_CP159193.1"/>
</dbReference>
<accession>A0AAU8C5G9</accession>
<reference evidence="1" key="1">
    <citation type="journal article" date="2020" name="Int. J. Syst. Evol. Microbiol.">
        <title>Notification of changes in taxonomic opinion previously published outside the IJSEM.</title>
        <authorList>
            <person name="Oren A."/>
            <person name="Garrity G."/>
        </authorList>
    </citation>
    <scope>NUCLEOTIDE SEQUENCE</scope>
    <source>
        <strain evidence="1">TCYB15</strain>
    </source>
</reference>
<protein>
    <recommendedName>
        <fullName evidence="2">GIY-YIG domain-containing protein</fullName>
    </recommendedName>
</protein>
<proteinExistence type="predicted"/>
<reference evidence="1" key="2">
    <citation type="submission" date="2024-06" db="EMBL/GenBank/DDBJ databases">
        <authorList>
            <person name="Deng Y."/>
        </authorList>
    </citation>
    <scope>NUCLEOTIDE SEQUENCE</scope>
    <source>
        <strain evidence="1">TCYB15</strain>
    </source>
</reference>
<dbReference type="EMBL" id="CP159193">
    <property type="protein sequence ID" value="XCF11299.1"/>
    <property type="molecule type" value="Genomic_DNA"/>
</dbReference>
<evidence type="ECO:0000313" key="1">
    <source>
        <dbReference type="EMBL" id="XCF11299.1"/>
    </source>
</evidence>
<gene>
    <name evidence="1" type="ORF">ABM428_05515</name>
</gene>
<dbReference type="KEGG" id="suly:ABM428_05515"/>
<name>A0AAU8C5G9_9RHOB</name>
<evidence type="ECO:0008006" key="2">
    <source>
        <dbReference type="Google" id="ProtNLM"/>
    </source>
</evidence>